<dbReference type="AlphaFoldDB" id="A0A921EP70"/>
<proteinExistence type="predicted"/>
<sequence>MQSPQLHAVGFDFPSLDDLVKAAFGAGVRGIETAPGFDLVGTYSDPSGARVVFIKRSGESVATAAGLSSTVTHRAQVVRLADQLARIAIYNADDGELDAQFLALVDDPVAYPPQEPGGDTKYVAVENLQLAALALDVKVFDNVAVFEESPAAQPTAQVRIPADALISPGLMALEAGSIQIAEASPTLLMGIIVESVEVRKNELSGQEFQYVVGESAVKIAAAIPMKHPVQPGNVIHGAFYASATSGTWD</sequence>
<reference evidence="1" key="2">
    <citation type="submission" date="2021-09" db="EMBL/GenBank/DDBJ databases">
        <authorList>
            <person name="Gilroy R."/>
        </authorList>
    </citation>
    <scope>NUCLEOTIDE SEQUENCE</scope>
    <source>
        <strain evidence="1">ChiGjej3B3-7470</strain>
    </source>
</reference>
<reference evidence="1" key="1">
    <citation type="journal article" date="2021" name="PeerJ">
        <title>Extensive microbial diversity within the chicken gut microbiome revealed by metagenomics and culture.</title>
        <authorList>
            <person name="Gilroy R."/>
            <person name="Ravi A."/>
            <person name="Getino M."/>
            <person name="Pursley I."/>
            <person name="Horton D.L."/>
            <person name="Alikhan N.F."/>
            <person name="Baker D."/>
            <person name="Gharbi K."/>
            <person name="Hall N."/>
            <person name="Watson M."/>
            <person name="Adriaenssens E.M."/>
            <person name="Foster-Nyarko E."/>
            <person name="Jarju S."/>
            <person name="Secka A."/>
            <person name="Antonio M."/>
            <person name="Oren A."/>
            <person name="Chaudhuri R.R."/>
            <person name="La Ragione R."/>
            <person name="Hildebrand F."/>
            <person name="Pallen M.J."/>
        </authorList>
    </citation>
    <scope>NUCLEOTIDE SEQUENCE</scope>
    <source>
        <strain evidence="1">ChiGjej3B3-7470</strain>
    </source>
</reference>
<name>A0A921EP70_9ACTN</name>
<protein>
    <submittedName>
        <fullName evidence="1">Uncharacterized protein</fullName>
    </submittedName>
</protein>
<evidence type="ECO:0000313" key="1">
    <source>
        <dbReference type="EMBL" id="HJE51311.1"/>
    </source>
</evidence>
<comment type="caution">
    <text evidence="1">The sequence shown here is derived from an EMBL/GenBank/DDBJ whole genome shotgun (WGS) entry which is preliminary data.</text>
</comment>
<organism evidence="1 2">
    <name type="scientific">Tessaracoccus flavescens</name>
    <dbReference type="NCBI Taxonomy" id="399497"/>
    <lineage>
        <taxon>Bacteria</taxon>
        <taxon>Bacillati</taxon>
        <taxon>Actinomycetota</taxon>
        <taxon>Actinomycetes</taxon>
        <taxon>Propionibacteriales</taxon>
        <taxon>Propionibacteriaceae</taxon>
        <taxon>Tessaracoccus</taxon>
    </lineage>
</organism>
<dbReference type="Proteomes" id="UP000712713">
    <property type="component" value="Unassembled WGS sequence"/>
</dbReference>
<evidence type="ECO:0000313" key="2">
    <source>
        <dbReference type="Proteomes" id="UP000712713"/>
    </source>
</evidence>
<gene>
    <name evidence="1" type="ORF">K8V15_04935</name>
</gene>
<accession>A0A921EP70</accession>
<dbReference type="EMBL" id="DYZF01000123">
    <property type="protein sequence ID" value="HJE51311.1"/>
    <property type="molecule type" value="Genomic_DNA"/>
</dbReference>